<protein>
    <submittedName>
        <fullName evidence="1">Uncharacterized protein</fullName>
    </submittedName>
</protein>
<evidence type="ECO:0000313" key="1">
    <source>
        <dbReference type="EMBL" id="QJA53483.1"/>
    </source>
</evidence>
<dbReference type="EMBL" id="MT144742">
    <property type="protein sequence ID" value="QJH98599.1"/>
    <property type="molecule type" value="Genomic_DNA"/>
</dbReference>
<reference evidence="1" key="1">
    <citation type="submission" date="2020-03" db="EMBL/GenBank/DDBJ databases">
        <title>The deep terrestrial virosphere.</title>
        <authorList>
            <person name="Holmfeldt K."/>
            <person name="Nilsson E."/>
            <person name="Simone D."/>
            <person name="Lopez-Fernandez M."/>
            <person name="Wu X."/>
            <person name="de Brujin I."/>
            <person name="Lundin D."/>
            <person name="Andersson A."/>
            <person name="Bertilsson S."/>
            <person name="Dopson M."/>
        </authorList>
    </citation>
    <scope>NUCLEOTIDE SEQUENCE</scope>
    <source>
        <strain evidence="1">TM448A03585</strain>
        <strain evidence="2">TM448B01345</strain>
    </source>
</reference>
<name>A0A6H1ZZW7_9ZZZZ</name>
<accession>A0A6H1ZZW7</accession>
<proteinExistence type="predicted"/>
<dbReference type="AlphaFoldDB" id="A0A6H1ZZW7"/>
<gene>
    <name evidence="1" type="ORF">TM448A03585_0004</name>
    <name evidence="2" type="ORF">TM448B01345_0017</name>
</gene>
<organism evidence="1">
    <name type="scientific">viral metagenome</name>
    <dbReference type="NCBI Taxonomy" id="1070528"/>
    <lineage>
        <taxon>unclassified sequences</taxon>
        <taxon>metagenomes</taxon>
        <taxon>organismal metagenomes</taxon>
    </lineage>
</organism>
<sequence length="72" mass="8081">MEVKIEDIREITSLTPDGEFFKELRVKYRTKKGYVGEVVVPKIGATEKVIEEAVLSDAEQIEKLIGSTLKGK</sequence>
<evidence type="ECO:0000313" key="2">
    <source>
        <dbReference type="EMBL" id="QJH98599.1"/>
    </source>
</evidence>
<dbReference type="EMBL" id="MT144425">
    <property type="protein sequence ID" value="QJA53483.1"/>
    <property type="molecule type" value="Genomic_DNA"/>
</dbReference>